<sequence>MNVSNQALIQLIEKERSAIRNAQHFYQKLEAQNSILQIKIHSNDTGLLADIYVDIKYLISYYIKASEERQYGYDEVNMAKILTYVDLLSLEQKVKSLNFLFRLLALNGFETEKDICKDALAKANCALFIREPSPMNVLKLIYLKTTSSLLSILATLLISFTVYFSVLLPNNYEVFQVFEIAYMPFSENFYLNHFTNTLLSVFQLADDFKVKPTNLWGTFLLILGKTAFLVIVVNILIKEISSKIKL</sequence>
<dbReference type="RefSeq" id="WP_345157904.1">
    <property type="nucleotide sequence ID" value="NZ_BAABHC010000005.1"/>
</dbReference>
<keyword evidence="3" id="KW-1185">Reference proteome</keyword>
<reference evidence="3" key="1">
    <citation type="journal article" date="2019" name="Int. J. Syst. Evol. Microbiol.">
        <title>The Global Catalogue of Microorganisms (GCM) 10K type strain sequencing project: providing services to taxonomists for standard genome sequencing and annotation.</title>
        <authorList>
            <consortium name="The Broad Institute Genomics Platform"/>
            <consortium name="The Broad Institute Genome Sequencing Center for Infectious Disease"/>
            <person name="Wu L."/>
            <person name="Ma J."/>
        </authorList>
    </citation>
    <scope>NUCLEOTIDE SEQUENCE [LARGE SCALE GENOMIC DNA]</scope>
    <source>
        <strain evidence="3">JCM 17926</strain>
    </source>
</reference>
<dbReference type="Proteomes" id="UP001500552">
    <property type="component" value="Unassembled WGS sequence"/>
</dbReference>
<feature type="transmembrane region" description="Helical" evidence="1">
    <location>
        <begin position="149"/>
        <end position="168"/>
    </location>
</feature>
<accession>A0ABP8LGH6</accession>
<feature type="transmembrane region" description="Helical" evidence="1">
    <location>
        <begin position="215"/>
        <end position="237"/>
    </location>
</feature>
<dbReference type="EMBL" id="BAABHC010000005">
    <property type="protein sequence ID" value="GAA4429261.1"/>
    <property type="molecule type" value="Genomic_DNA"/>
</dbReference>
<evidence type="ECO:0000256" key="1">
    <source>
        <dbReference type="SAM" id="Phobius"/>
    </source>
</evidence>
<keyword evidence="1" id="KW-0812">Transmembrane</keyword>
<proteinExistence type="predicted"/>
<comment type="caution">
    <text evidence="2">The sequence shown here is derived from an EMBL/GenBank/DDBJ whole genome shotgun (WGS) entry which is preliminary data.</text>
</comment>
<gene>
    <name evidence="2" type="ORF">GCM10023188_14410</name>
</gene>
<organism evidence="2 3">
    <name type="scientific">Pontibacter saemangeumensis</name>
    <dbReference type="NCBI Taxonomy" id="1084525"/>
    <lineage>
        <taxon>Bacteria</taxon>
        <taxon>Pseudomonadati</taxon>
        <taxon>Bacteroidota</taxon>
        <taxon>Cytophagia</taxon>
        <taxon>Cytophagales</taxon>
        <taxon>Hymenobacteraceae</taxon>
        <taxon>Pontibacter</taxon>
    </lineage>
</organism>
<keyword evidence="1" id="KW-1133">Transmembrane helix</keyword>
<evidence type="ECO:0008006" key="4">
    <source>
        <dbReference type="Google" id="ProtNLM"/>
    </source>
</evidence>
<name>A0ABP8LGH6_9BACT</name>
<keyword evidence="1" id="KW-0472">Membrane</keyword>
<evidence type="ECO:0000313" key="3">
    <source>
        <dbReference type="Proteomes" id="UP001500552"/>
    </source>
</evidence>
<protein>
    <recommendedName>
        <fullName evidence="4">Ion channel</fullName>
    </recommendedName>
</protein>
<evidence type="ECO:0000313" key="2">
    <source>
        <dbReference type="EMBL" id="GAA4429261.1"/>
    </source>
</evidence>